<feature type="domain" description="NB-ARC" evidence="1">
    <location>
        <begin position="161"/>
        <end position="261"/>
    </location>
</feature>
<dbReference type="EMBL" id="JBJQOH010000004">
    <property type="protein sequence ID" value="KAL3690415.1"/>
    <property type="molecule type" value="Genomic_DNA"/>
</dbReference>
<sequence length="291" mass="33243">MDLYRITENLLQEIAWARKERDCDRPMILVGHGFGGIVMKQLCVHAHNRKEDLVGGKDEFCKLKQLERYRWIIFAVAGQDSTLGRPGLRLPEGSSRFGDNYITVTSSHFCVCRPSDKTSNEYQHLQTLIQNVLMRVESERKPYLPVPKVIVGFDGLIYKVLKEQLPKHKFVGICGMGGIGKTTLAKLIFNEACVNFEFTCFVEDIKGLSGPPSKIKKTVWKQMRHRGVPVRKADAVYEDVWYQVKGKLLLFILDDVDNGHHVDLLQEIATITDAKKVVYLDEPKVQPSKRR</sequence>
<proteinExistence type="predicted"/>
<dbReference type="Gene3D" id="3.40.50.300">
    <property type="entry name" value="P-loop containing nucleotide triphosphate hydrolases"/>
    <property type="match status" value="1"/>
</dbReference>
<gene>
    <name evidence="2" type="ORF">R1sor_016724</name>
</gene>
<dbReference type="InterPro" id="IPR027417">
    <property type="entry name" value="P-loop_NTPase"/>
</dbReference>
<evidence type="ECO:0000313" key="2">
    <source>
        <dbReference type="EMBL" id="KAL3690415.1"/>
    </source>
</evidence>
<dbReference type="SUPFAM" id="SSF52540">
    <property type="entry name" value="P-loop containing nucleoside triphosphate hydrolases"/>
    <property type="match status" value="1"/>
</dbReference>
<organism evidence="2 3">
    <name type="scientific">Riccia sorocarpa</name>
    <dbReference type="NCBI Taxonomy" id="122646"/>
    <lineage>
        <taxon>Eukaryota</taxon>
        <taxon>Viridiplantae</taxon>
        <taxon>Streptophyta</taxon>
        <taxon>Embryophyta</taxon>
        <taxon>Marchantiophyta</taxon>
        <taxon>Marchantiopsida</taxon>
        <taxon>Marchantiidae</taxon>
        <taxon>Marchantiales</taxon>
        <taxon>Ricciaceae</taxon>
        <taxon>Riccia</taxon>
    </lineage>
</organism>
<keyword evidence="3" id="KW-1185">Reference proteome</keyword>
<accession>A0ABD3HJD9</accession>
<dbReference type="Proteomes" id="UP001633002">
    <property type="component" value="Unassembled WGS sequence"/>
</dbReference>
<reference evidence="2 3" key="1">
    <citation type="submission" date="2024-09" db="EMBL/GenBank/DDBJ databases">
        <title>Chromosome-scale assembly of Riccia sorocarpa.</title>
        <authorList>
            <person name="Paukszto L."/>
        </authorList>
    </citation>
    <scope>NUCLEOTIDE SEQUENCE [LARGE SCALE GENOMIC DNA]</scope>
    <source>
        <strain evidence="2">LP-2024</strain>
        <tissue evidence="2">Aerial parts of the thallus</tissue>
    </source>
</reference>
<name>A0ABD3HJD9_9MARC</name>
<dbReference type="InterPro" id="IPR002182">
    <property type="entry name" value="NB-ARC"/>
</dbReference>
<protein>
    <recommendedName>
        <fullName evidence="1">NB-ARC domain-containing protein</fullName>
    </recommendedName>
</protein>
<dbReference type="PANTHER" id="PTHR11017">
    <property type="entry name" value="LEUCINE-RICH REPEAT-CONTAINING PROTEIN"/>
    <property type="match status" value="1"/>
</dbReference>
<evidence type="ECO:0000313" key="3">
    <source>
        <dbReference type="Proteomes" id="UP001633002"/>
    </source>
</evidence>
<dbReference type="Pfam" id="PF00931">
    <property type="entry name" value="NB-ARC"/>
    <property type="match status" value="1"/>
</dbReference>
<dbReference type="PANTHER" id="PTHR11017:SF385">
    <property type="entry name" value="DISEASE RESISTANCE PROTEIN (TIR-NBS-LRR CLASS)-RELATED"/>
    <property type="match status" value="1"/>
</dbReference>
<dbReference type="InterPro" id="IPR044974">
    <property type="entry name" value="Disease_R_plants"/>
</dbReference>
<comment type="caution">
    <text evidence="2">The sequence shown here is derived from an EMBL/GenBank/DDBJ whole genome shotgun (WGS) entry which is preliminary data.</text>
</comment>
<evidence type="ECO:0000259" key="1">
    <source>
        <dbReference type="Pfam" id="PF00931"/>
    </source>
</evidence>
<dbReference type="PRINTS" id="PR00364">
    <property type="entry name" value="DISEASERSIST"/>
</dbReference>
<dbReference type="AlphaFoldDB" id="A0ABD3HJD9"/>